<evidence type="ECO:0000259" key="1">
    <source>
        <dbReference type="Pfam" id="PF07969"/>
    </source>
</evidence>
<organism evidence="2 3">
    <name type="scientific">Rhodovibrio salinarum</name>
    <dbReference type="NCBI Taxonomy" id="1087"/>
    <lineage>
        <taxon>Bacteria</taxon>
        <taxon>Pseudomonadati</taxon>
        <taxon>Pseudomonadota</taxon>
        <taxon>Alphaproteobacteria</taxon>
        <taxon>Rhodospirillales</taxon>
        <taxon>Rhodovibrionaceae</taxon>
        <taxon>Rhodovibrio</taxon>
    </lineage>
</organism>
<dbReference type="PANTHER" id="PTHR43135">
    <property type="entry name" value="ALPHA-D-RIBOSE 1-METHYLPHOSPHONATE 5-TRIPHOSPHATE DIPHOSPHATASE"/>
    <property type="match status" value="1"/>
</dbReference>
<evidence type="ECO:0000313" key="3">
    <source>
        <dbReference type="Proteomes" id="UP000778970"/>
    </source>
</evidence>
<dbReference type="EMBL" id="NRRE01000028">
    <property type="protein sequence ID" value="MBK1698519.1"/>
    <property type="molecule type" value="Genomic_DNA"/>
</dbReference>
<protein>
    <submittedName>
        <fullName evidence="2">Alpha-D-ribose 1-methylphosphonate 5-triphosphate diphosphatase</fullName>
    </submittedName>
</protein>
<feature type="domain" description="Amidohydrolase 3" evidence="1">
    <location>
        <begin position="319"/>
        <end position="375"/>
    </location>
</feature>
<reference evidence="2" key="2">
    <citation type="journal article" date="2020" name="Microorganisms">
        <title>Osmotic Adaptation and Compatible Solute Biosynthesis of Phototrophic Bacteria as Revealed from Genome Analyses.</title>
        <authorList>
            <person name="Imhoff J.F."/>
            <person name="Rahn T."/>
            <person name="Kunzel S."/>
            <person name="Keller A."/>
            <person name="Neulinger S.C."/>
        </authorList>
    </citation>
    <scope>NUCLEOTIDE SEQUENCE</scope>
    <source>
        <strain evidence="2">DSM 9154</strain>
    </source>
</reference>
<dbReference type="SUPFAM" id="SSF51556">
    <property type="entry name" value="Metallo-dependent hydrolases"/>
    <property type="match status" value="1"/>
</dbReference>
<dbReference type="Gene3D" id="2.30.40.10">
    <property type="entry name" value="Urease, subunit C, domain 1"/>
    <property type="match status" value="1"/>
</dbReference>
<dbReference type="PANTHER" id="PTHR43135:SF3">
    <property type="entry name" value="ALPHA-D-RIBOSE 1-METHYLPHOSPHONATE 5-TRIPHOSPHATE DIPHOSPHATASE"/>
    <property type="match status" value="1"/>
</dbReference>
<dbReference type="Gene3D" id="3.20.20.140">
    <property type="entry name" value="Metal-dependent hydrolases"/>
    <property type="match status" value="1"/>
</dbReference>
<dbReference type="NCBIfam" id="NF011987">
    <property type="entry name" value="PRK15446.2-3"/>
    <property type="match status" value="1"/>
</dbReference>
<dbReference type="AlphaFoldDB" id="A0A934V223"/>
<sequence>MTLVGGRTLLPDGSLEDACVTLADGRIASVHADEGRPTARRIDLAGRLLLPGIVDLHGDAFEHVLMPRSGVRFPMAVALAEIDRQLVANGITTAFHSLTYSWEPGLRGRDTVVELMAALDRLGHELACQPRVHLRFELHNVDAVDEVAAWLDAGRIDLLSLNDHLEMIVGRLERLDKLAQYAERTGLSIEQYQELAQQVARRGSEVPDGVARVCAAARAADVPIASHDDETPEACAHFHALGARLCEFPCNLETAEAAAATGDSVILGSPNVVRGGSHDARLTAEDAVRAGLCDVLTTDYYYPAPLLAAFQLVAGGVCDFAAAWDLVSGGPARAAGLSDRGMIAVGQRADLLAVDDSVPGVPRVSATWTGGRMVHRTSPEVGG</sequence>
<evidence type="ECO:0000313" key="2">
    <source>
        <dbReference type="EMBL" id="MBK1698519.1"/>
    </source>
</evidence>
<dbReference type="InterPro" id="IPR051781">
    <property type="entry name" value="Metallo-dep_Hydrolase"/>
</dbReference>
<dbReference type="Proteomes" id="UP000778970">
    <property type="component" value="Unassembled WGS sequence"/>
</dbReference>
<dbReference type="InterPro" id="IPR012696">
    <property type="entry name" value="PhnM"/>
</dbReference>
<dbReference type="NCBIfam" id="NF011984">
    <property type="entry name" value="PRK15446.1-5"/>
    <property type="match status" value="1"/>
</dbReference>
<dbReference type="GO" id="GO:0019700">
    <property type="term" value="P:organic phosphonate catabolic process"/>
    <property type="evidence" value="ECO:0007669"/>
    <property type="project" value="InterPro"/>
</dbReference>
<name>A0A934V223_9PROT</name>
<proteinExistence type="predicted"/>
<dbReference type="SUPFAM" id="SSF51338">
    <property type="entry name" value="Composite domain of metallo-dependent hydrolases"/>
    <property type="match status" value="1"/>
</dbReference>
<comment type="caution">
    <text evidence="2">The sequence shown here is derived from an EMBL/GenBank/DDBJ whole genome shotgun (WGS) entry which is preliminary data.</text>
</comment>
<dbReference type="InterPro" id="IPR013108">
    <property type="entry name" value="Amidohydro_3"/>
</dbReference>
<dbReference type="GO" id="GO:0016810">
    <property type="term" value="F:hydrolase activity, acting on carbon-nitrogen (but not peptide) bonds"/>
    <property type="evidence" value="ECO:0007669"/>
    <property type="project" value="InterPro"/>
</dbReference>
<dbReference type="Pfam" id="PF07969">
    <property type="entry name" value="Amidohydro_3"/>
    <property type="match status" value="1"/>
</dbReference>
<dbReference type="NCBIfam" id="NF011990">
    <property type="entry name" value="PRK15446.2-6"/>
    <property type="match status" value="1"/>
</dbReference>
<reference evidence="2" key="1">
    <citation type="submission" date="2017-08" db="EMBL/GenBank/DDBJ databases">
        <authorList>
            <person name="Imhoff J.F."/>
            <person name="Rahn T."/>
            <person name="Kuenzel S."/>
            <person name="Neulinger S.C."/>
        </authorList>
    </citation>
    <scope>NUCLEOTIDE SEQUENCE</scope>
    <source>
        <strain evidence="2">DSM 9154</strain>
    </source>
</reference>
<dbReference type="InterPro" id="IPR011059">
    <property type="entry name" value="Metal-dep_hydrolase_composite"/>
</dbReference>
<keyword evidence="3" id="KW-1185">Reference proteome</keyword>
<dbReference type="PIRSF" id="PIRSF038971">
    <property type="entry name" value="PhnM"/>
    <property type="match status" value="1"/>
</dbReference>
<accession>A0A934V223</accession>
<dbReference type="InterPro" id="IPR032466">
    <property type="entry name" value="Metal_Hydrolase"/>
</dbReference>
<gene>
    <name evidence="2" type="ORF">CKO21_14820</name>
</gene>